<gene>
    <name evidence="1" type="ORF">GCM10022222_66900</name>
</gene>
<accession>A0ABP6XVU3</accession>
<evidence type="ECO:0000313" key="2">
    <source>
        <dbReference type="Proteomes" id="UP001500689"/>
    </source>
</evidence>
<dbReference type="SUPFAM" id="SSF48498">
    <property type="entry name" value="Tetracyclin repressor-like, C-terminal domain"/>
    <property type="match status" value="1"/>
</dbReference>
<name>A0ABP6XVU3_9PSEU</name>
<reference evidence="2" key="1">
    <citation type="journal article" date="2019" name="Int. J. Syst. Evol. Microbiol.">
        <title>The Global Catalogue of Microorganisms (GCM) 10K type strain sequencing project: providing services to taxonomists for standard genome sequencing and annotation.</title>
        <authorList>
            <consortium name="The Broad Institute Genomics Platform"/>
            <consortium name="The Broad Institute Genome Sequencing Center for Infectious Disease"/>
            <person name="Wu L."/>
            <person name="Ma J."/>
        </authorList>
    </citation>
    <scope>NUCLEOTIDE SEQUENCE [LARGE SCALE GENOMIC DNA]</scope>
    <source>
        <strain evidence="2">JCM 16898</strain>
    </source>
</reference>
<dbReference type="SUPFAM" id="SSF46689">
    <property type="entry name" value="Homeodomain-like"/>
    <property type="match status" value="1"/>
</dbReference>
<organism evidence="1 2">
    <name type="scientific">Amycolatopsis ultiminotia</name>
    <dbReference type="NCBI Taxonomy" id="543629"/>
    <lineage>
        <taxon>Bacteria</taxon>
        <taxon>Bacillati</taxon>
        <taxon>Actinomycetota</taxon>
        <taxon>Actinomycetes</taxon>
        <taxon>Pseudonocardiales</taxon>
        <taxon>Pseudonocardiaceae</taxon>
        <taxon>Amycolatopsis</taxon>
    </lineage>
</organism>
<evidence type="ECO:0008006" key="3">
    <source>
        <dbReference type="Google" id="ProtNLM"/>
    </source>
</evidence>
<dbReference type="Gene3D" id="1.10.357.10">
    <property type="entry name" value="Tetracycline Repressor, domain 2"/>
    <property type="match status" value="1"/>
</dbReference>
<proteinExistence type="predicted"/>
<dbReference type="EMBL" id="BAAAZN010000018">
    <property type="protein sequence ID" value="GAA3573226.1"/>
    <property type="molecule type" value="Genomic_DNA"/>
</dbReference>
<keyword evidence="2" id="KW-1185">Reference proteome</keyword>
<dbReference type="Proteomes" id="UP001500689">
    <property type="component" value="Unassembled WGS sequence"/>
</dbReference>
<evidence type="ECO:0000313" key="1">
    <source>
        <dbReference type="EMBL" id="GAA3573226.1"/>
    </source>
</evidence>
<dbReference type="InterPro" id="IPR009057">
    <property type="entry name" value="Homeodomain-like_sf"/>
</dbReference>
<sequence length="182" mass="20393">MAAPRRGRPAKLSLETIVEAALPRDPDQVTMQAVATELGVAPSALYRWVRDREHLLDLVSAELARRITTPDLPTAQNWRQWLLGYARDLREGLHEVPGFAVRLLTGPHRHTGPTAVEEAVVAAFRFGGADEALARQYWYAYSTAIMGWVAAEQNRHHQPAVTPDFEVLIDVLLRGTDQRRPD</sequence>
<dbReference type="InterPro" id="IPR036271">
    <property type="entry name" value="Tet_transcr_reg_TetR-rel_C_sf"/>
</dbReference>
<protein>
    <recommendedName>
        <fullName evidence="3">TetR family transcriptional regulator</fullName>
    </recommendedName>
</protein>
<dbReference type="RefSeq" id="WP_344867097.1">
    <property type="nucleotide sequence ID" value="NZ_BAAAZN010000018.1"/>
</dbReference>
<comment type="caution">
    <text evidence="1">The sequence shown here is derived from an EMBL/GenBank/DDBJ whole genome shotgun (WGS) entry which is preliminary data.</text>
</comment>